<dbReference type="InterPro" id="IPR027367">
    <property type="entry name" value="Gly-zipper_YMGG"/>
</dbReference>
<reference evidence="3 4" key="1">
    <citation type="submission" date="2020-03" db="EMBL/GenBank/DDBJ databases">
        <title>Roseomonas selenitidurans sp. nov. isolated from urban soil.</title>
        <authorList>
            <person name="Liu H."/>
        </authorList>
    </citation>
    <scope>NUCLEOTIDE SEQUENCE [LARGE SCALE GENOMIC DNA]</scope>
    <source>
        <strain evidence="3 4">BU-1</strain>
    </source>
</reference>
<proteinExistence type="predicted"/>
<feature type="chain" id="PRO_5045853951" description="YMGG-like Gly-zipper domain-containing protein" evidence="1">
    <location>
        <begin position="22"/>
        <end position="118"/>
    </location>
</feature>
<comment type="caution">
    <text evidence="3">The sequence shown here is derived from an EMBL/GenBank/DDBJ whole genome shotgun (WGS) entry which is preliminary data.</text>
</comment>
<dbReference type="Proteomes" id="UP000787635">
    <property type="component" value="Unassembled WGS sequence"/>
</dbReference>
<keyword evidence="4" id="KW-1185">Reference proteome</keyword>
<feature type="signal peptide" evidence="1">
    <location>
        <begin position="1"/>
        <end position="21"/>
    </location>
</feature>
<sequence length="118" mass="11957">MRTLRPPLLAALVAAPMALLAGCTDPNDRNQRALAGGALGAGAGALVGSVTGSAGRGALIGGALGAVGGALTPAPEPERIPPDPYVARPVDPRYGGWYDQYGNWHQGAPPAGYRPNYR</sequence>
<keyword evidence="1" id="KW-0732">Signal</keyword>
<dbReference type="EMBL" id="JAAVNE010000027">
    <property type="protein sequence ID" value="NKC32505.1"/>
    <property type="molecule type" value="Genomic_DNA"/>
</dbReference>
<accession>A0ABX1E6Z8</accession>
<feature type="domain" description="YMGG-like Gly-zipper" evidence="2">
    <location>
        <begin position="31"/>
        <end position="71"/>
    </location>
</feature>
<dbReference type="PROSITE" id="PS51257">
    <property type="entry name" value="PROKAR_LIPOPROTEIN"/>
    <property type="match status" value="1"/>
</dbReference>
<organism evidence="3 4">
    <name type="scientific">Falsiroseomonas selenitidurans</name>
    <dbReference type="NCBI Taxonomy" id="2716335"/>
    <lineage>
        <taxon>Bacteria</taxon>
        <taxon>Pseudomonadati</taxon>
        <taxon>Pseudomonadota</taxon>
        <taxon>Alphaproteobacteria</taxon>
        <taxon>Acetobacterales</taxon>
        <taxon>Roseomonadaceae</taxon>
        <taxon>Falsiroseomonas</taxon>
    </lineage>
</organism>
<gene>
    <name evidence="3" type="ORF">HEQ75_16690</name>
</gene>
<evidence type="ECO:0000313" key="4">
    <source>
        <dbReference type="Proteomes" id="UP000787635"/>
    </source>
</evidence>
<evidence type="ECO:0000259" key="2">
    <source>
        <dbReference type="Pfam" id="PF13441"/>
    </source>
</evidence>
<name>A0ABX1E6Z8_9PROT</name>
<protein>
    <recommendedName>
        <fullName evidence="2">YMGG-like Gly-zipper domain-containing protein</fullName>
    </recommendedName>
</protein>
<evidence type="ECO:0000313" key="3">
    <source>
        <dbReference type="EMBL" id="NKC32505.1"/>
    </source>
</evidence>
<dbReference type="RefSeq" id="WP_168032674.1">
    <property type="nucleotide sequence ID" value="NZ_JAAVNE010000027.1"/>
</dbReference>
<evidence type="ECO:0000256" key="1">
    <source>
        <dbReference type="SAM" id="SignalP"/>
    </source>
</evidence>
<dbReference type="Pfam" id="PF13441">
    <property type="entry name" value="Gly-zipper_YMGG"/>
    <property type="match status" value="1"/>
</dbReference>